<dbReference type="GO" id="GO:0016279">
    <property type="term" value="F:protein-lysine N-methyltransferase activity"/>
    <property type="evidence" value="ECO:0007669"/>
    <property type="project" value="InterPro"/>
</dbReference>
<keyword evidence="3" id="KW-0949">S-adenosyl-L-methionine</keyword>
<evidence type="ECO:0000256" key="3">
    <source>
        <dbReference type="ARBA" id="ARBA00022691"/>
    </source>
</evidence>
<dbReference type="SUPFAM" id="SSF53335">
    <property type="entry name" value="S-adenosyl-L-methionine-dependent methyltransferases"/>
    <property type="match status" value="1"/>
</dbReference>
<dbReference type="PANTHER" id="PTHR13610:SF11">
    <property type="entry name" value="METHYLTRANSFERASE DOMAIN-CONTAINING PROTEIN"/>
    <property type="match status" value="1"/>
</dbReference>
<accession>A0A431WEK6</accession>
<reference evidence="4 5" key="1">
    <citation type="submission" date="2018-12" db="EMBL/GenBank/DDBJ databases">
        <authorList>
            <person name="Yu L."/>
        </authorList>
    </citation>
    <scope>NUCLEOTIDE SEQUENCE [LARGE SCALE GENOMIC DNA]</scope>
    <source>
        <strain evidence="4 5">HAW-EB5</strain>
    </source>
</reference>
<evidence type="ECO:0000313" key="5">
    <source>
        <dbReference type="Proteomes" id="UP000282060"/>
    </source>
</evidence>
<evidence type="ECO:0000256" key="1">
    <source>
        <dbReference type="ARBA" id="ARBA00022603"/>
    </source>
</evidence>
<proteinExistence type="predicted"/>
<keyword evidence="5" id="KW-1185">Reference proteome</keyword>
<keyword evidence="1 4" id="KW-0489">Methyltransferase</keyword>
<dbReference type="InterPro" id="IPR029063">
    <property type="entry name" value="SAM-dependent_MTases_sf"/>
</dbReference>
<dbReference type="Proteomes" id="UP000282060">
    <property type="component" value="Unassembled WGS sequence"/>
</dbReference>
<keyword evidence="2 4" id="KW-0808">Transferase</keyword>
<dbReference type="PANTHER" id="PTHR13610">
    <property type="entry name" value="METHYLTRANSFERASE DOMAIN-CONTAINING PROTEIN"/>
    <property type="match status" value="1"/>
</dbReference>
<dbReference type="AlphaFoldDB" id="A0A431WEK6"/>
<name>A0A431WEK6_9GAMM</name>
<evidence type="ECO:0000313" key="4">
    <source>
        <dbReference type="EMBL" id="RTR33795.1"/>
    </source>
</evidence>
<dbReference type="OrthoDB" id="5510758at2"/>
<evidence type="ECO:0000256" key="2">
    <source>
        <dbReference type="ARBA" id="ARBA00022679"/>
    </source>
</evidence>
<dbReference type="Gene3D" id="3.40.50.150">
    <property type="entry name" value="Vaccinia Virus protein VP39"/>
    <property type="match status" value="1"/>
</dbReference>
<sequence>MPSSAHAYQAMLKLTEDTGKGPIYDLGSGWGTLVIRMAIKFPKRQVVGYELSLLPYLVSLSVKRLMKLENLNLYRKDFMKADLSAASVLVCYLYPGAMSELDHLIEERTQQTTPPSSVNRHDLKHQRCKPDFVISNNFALPSRVPESLIRLDDIYRSPVYRYDLSLPVKHTD</sequence>
<dbReference type="GO" id="GO:0032259">
    <property type="term" value="P:methylation"/>
    <property type="evidence" value="ECO:0007669"/>
    <property type="project" value="UniProtKB-KW"/>
</dbReference>
<comment type="caution">
    <text evidence="4">The sequence shown here is derived from an EMBL/GenBank/DDBJ whole genome shotgun (WGS) entry which is preliminary data.</text>
</comment>
<protein>
    <submittedName>
        <fullName evidence="4">Class I SAM-dependent methyltransferase</fullName>
    </submittedName>
</protein>
<dbReference type="InterPro" id="IPR026170">
    <property type="entry name" value="FAM173A/B"/>
</dbReference>
<gene>
    <name evidence="4" type="ORF">EKG39_07425</name>
</gene>
<dbReference type="EMBL" id="RXNV01000002">
    <property type="protein sequence ID" value="RTR33795.1"/>
    <property type="molecule type" value="Genomic_DNA"/>
</dbReference>
<organism evidence="4 5">
    <name type="scientific">Shewanella atlantica</name>
    <dbReference type="NCBI Taxonomy" id="271099"/>
    <lineage>
        <taxon>Bacteria</taxon>
        <taxon>Pseudomonadati</taxon>
        <taxon>Pseudomonadota</taxon>
        <taxon>Gammaproteobacteria</taxon>
        <taxon>Alteromonadales</taxon>
        <taxon>Shewanellaceae</taxon>
        <taxon>Shewanella</taxon>
    </lineage>
</organism>